<accession>A0A9N9BNC1</accession>
<keyword evidence="3" id="KW-1185">Reference proteome</keyword>
<reference evidence="2" key="1">
    <citation type="submission" date="2021-06" db="EMBL/GenBank/DDBJ databases">
        <authorList>
            <person name="Kallberg Y."/>
            <person name="Tangrot J."/>
            <person name="Rosling A."/>
        </authorList>
    </citation>
    <scope>NUCLEOTIDE SEQUENCE</scope>
    <source>
        <strain evidence="2">IN212</strain>
    </source>
</reference>
<evidence type="ECO:0000313" key="3">
    <source>
        <dbReference type="Proteomes" id="UP000789396"/>
    </source>
</evidence>
<sequence>MKEHYVKIALIGKQIKKELETCLESLKINSDDIEKESLEELINNVKPKNYVEFHKLGINFLRTQVYINNLKDQNKNISEFEAKLKELQNELEILEVSSKEAESITQ</sequence>
<keyword evidence="1" id="KW-0175">Coiled coil</keyword>
<gene>
    <name evidence="2" type="ORF">RFULGI_LOCUS5399</name>
</gene>
<dbReference type="EMBL" id="CAJVPZ010006119">
    <property type="protein sequence ID" value="CAG8569645.1"/>
    <property type="molecule type" value="Genomic_DNA"/>
</dbReference>
<name>A0A9N9BNC1_9GLOM</name>
<feature type="non-terminal residue" evidence="2">
    <location>
        <position position="106"/>
    </location>
</feature>
<organism evidence="2 3">
    <name type="scientific">Racocetra fulgida</name>
    <dbReference type="NCBI Taxonomy" id="60492"/>
    <lineage>
        <taxon>Eukaryota</taxon>
        <taxon>Fungi</taxon>
        <taxon>Fungi incertae sedis</taxon>
        <taxon>Mucoromycota</taxon>
        <taxon>Glomeromycotina</taxon>
        <taxon>Glomeromycetes</taxon>
        <taxon>Diversisporales</taxon>
        <taxon>Gigasporaceae</taxon>
        <taxon>Racocetra</taxon>
    </lineage>
</organism>
<protein>
    <submittedName>
        <fullName evidence="2">11540_t:CDS:1</fullName>
    </submittedName>
</protein>
<evidence type="ECO:0000313" key="2">
    <source>
        <dbReference type="EMBL" id="CAG8569645.1"/>
    </source>
</evidence>
<dbReference type="Proteomes" id="UP000789396">
    <property type="component" value="Unassembled WGS sequence"/>
</dbReference>
<dbReference type="AlphaFoldDB" id="A0A9N9BNC1"/>
<feature type="coiled-coil region" evidence="1">
    <location>
        <begin position="70"/>
        <end position="104"/>
    </location>
</feature>
<evidence type="ECO:0000256" key="1">
    <source>
        <dbReference type="SAM" id="Coils"/>
    </source>
</evidence>
<comment type="caution">
    <text evidence="2">The sequence shown here is derived from an EMBL/GenBank/DDBJ whole genome shotgun (WGS) entry which is preliminary data.</text>
</comment>
<proteinExistence type="predicted"/>